<dbReference type="GO" id="GO:0003700">
    <property type="term" value="F:DNA-binding transcription factor activity"/>
    <property type="evidence" value="ECO:0007669"/>
    <property type="project" value="InterPro"/>
</dbReference>
<name>A0A2A4X333_9GAMM</name>
<evidence type="ECO:0000313" key="2">
    <source>
        <dbReference type="EMBL" id="PCI76916.1"/>
    </source>
</evidence>
<dbReference type="InterPro" id="IPR000847">
    <property type="entry name" value="LysR_HTH_N"/>
</dbReference>
<organism evidence="2 3">
    <name type="scientific">SAR86 cluster bacterium</name>
    <dbReference type="NCBI Taxonomy" id="2030880"/>
    <lineage>
        <taxon>Bacteria</taxon>
        <taxon>Pseudomonadati</taxon>
        <taxon>Pseudomonadota</taxon>
        <taxon>Gammaproteobacteria</taxon>
        <taxon>SAR86 cluster</taxon>
    </lineage>
</organism>
<dbReference type="PANTHER" id="PTHR30432:SF1">
    <property type="entry name" value="DNA-BINDING TRANSCRIPTIONAL DUAL REGULATOR MODE"/>
    <property type="match status" value="1"/>
</dbReference>
<reference evidence="3" key="1">
    <citation type="submission" date="2017-08" db="EMBL/GenBank/DDBJ databases">
        <title>A dynamic microbial community with high functional redundancy inhabits the cold, oxic subseafloor aquifer.</title>
        <authorList>
            <person name="Tully B.J."/>
            <person name="Wheat C.G."/>
            <person name="Glazer B.T."/>
            <person name="Huber J.A."/>
        </authorList>
    </citation>
    <scope>NUCLEOTIDE SEQUENCE [LARGE SCALE GENOMIC DNA]</scope>
</reference>
<accession>A0A2A4X333</accession>
<dbReference type="EMBL" id="NVUL01000051">
    <property type="protein sequence ID" value="PCI76916.1"/>
    <property type="molecule type" value="Genomic_DNA"/>
</dbReference>
<dbReference type="AlphaFoldDB" id="A0A2A4X333"/>
<evidence type="ECO:0000313" key="3">
    <source>
        <dbReference type="Proteomes" id="UP000218767"/>
    </source>
</evidence>
<dbReference type="InterPro" id="IPR051815">
    <property type="entry name" value="Molybdate_resp_trans_reg"/>
</dbReference>
<comment type="caution">
    <text evidence="2">The sequence shown here is derived from an EMBL/GenBank/DDBJ whole genome shotgun (WGS) entry which is preliminary data.</text>
</comment>
<sequence>MCIKLIGGDYFLANLEGQIWLTEATSKPLMLDQINLLQAIADTGSITAAAKIAGVSYKTAWDRLERINNLSAQPVIQRSAGGSHGGAPFSRITVRKCSTVLNSYRNNIINS</sequence>
<evidence type="ECO:0000259" key="1">
    <source>
        <dbReference type="Pfam" id="PF00126"/>
    </source>
</evidence>
<dbReference type="Gene3D" id="1.10.10.10">
    <property type="entry name" value="Winged helix-like DNA-binding domain superfamily/Winged helix DNA-binding domain"/>
    <property type="match status" value="1"/>
</dbReference>
<dbReference type="PANTHER" id="PTHR30432">
    <property type="entry name" value="TRANSCRIPTIONAL REGULATOR MODE"/>
    <property type="match status" value="1"/>
</dbReference>
<dbReference type="Pfam" id="PF00126">
    <property type="entry name" value="HTH_1"/>
    <property type="match status" value="1"/>
</dbReference>
<dbReference type="InterPro" id="IPR036390">
    <property type="entry name" value="WH_DNA-bd_sf"/>
</dbReference>
<dbReference type="Proteomes" id="UP000218767">
    <property type="component" value="Unassembled WGS sequence"/>
</dbReference>
<dbReference type="SUPFAM" id="SSF46785">
    <property type="entry name" value="Winged helix' DNA-binding domain"/>
    <property type="match status" value="1"/>
</dbReference>
<dbReference type="InterPro" id="IPR036388">
    <property type="entry name" value="WH-like_DNA-bd_sf"/>
</dbReference>
<protein>
    <recommendedName>
        <fullName evidence="1">HTH lysR-type domain-containing protein</fullName>
    </recommendedName>
</protein>
<proteinExistence type="predicted"/>
<feature type="domain" description="HTH lysR-type" evidence="1">
    <location>
        <begin position="31"/>
        <end position="82"/>
    </location>
</feature>
<gene>
    <name evidence="2" type="ORF">COB20_09540</name>
</gene>